<feature type="compositionally biased region" description="Low complexity" evidence="4">
    <location>
        <begin position="678"/>
        <end position="690"/>
    </location>
</feature>
<dbReference type="GO" id="GO:0008046">
    <property type="term" value="F:axon guidance receptor activity"/>
    <property type="evidence" value="ECO:0007669"/>
    <property type="project" value="TreeGrafter"/>
</dbReference>
<dbReference type="InterPro" id="IPR007110">
    <property type="entry name" value="Ig-like_dom"/>
</dbReference>
<reference evidence="8" key="1">
    <citation type="journal article" name="BMC Genomics">
        <title>Long-read sequencing and de novo genome assembly of marine medaka (Oryzias melastigma).</title>
        <authorList>
            <person name="Liang P."/>
            <person name="Saqib H.S.A."/>
            <person name="Ni X."/>
            <person name="Shen Y."/>
        </authorList>
    </citation>
    <scope>NUCLEOTIDE SEQUENCE</scope>
    <source>
        <strain evidence="8">Bigg-433</strain>
    </source>
</reference>
<dbReference type="InterPro" id="IPR013098">
    <property type="entry name" value="Ig_I-set"/>
</dbReference>
<feature type="signal peptide" evidence="6">
    <location>
        <begin position="1"/>
        <end position="16"/>
    </location>
</feature>
<dbReference type="GO" id="GO:0007156">
    <property type="term" value="P:homophilic cell adhesion via plasma membrane adhesion molecules"/>
    <property type="evidence" value="ECO:0007669"/>
    <property type="project" value="TreeGrafter"/>
</dbReference>
<feature type="region of interest" description="Disordered" evidence="4">
    <location>
        <begin position="1067"/>
        <end position="1101"/>
    </location>
</feature>
<dbReference type="SUPFAM" id="SSF48726">
    <property type="entry name" value="Immunoglobulin"/>
    <property type="match status" value="5"/>
</dbReference>
<feature type="chain" id="PRO_5032489521" evidence="6">
    <location>
        <begin position="17"/>
        <end position="1101"/>
    </location>
</feature>
<feature type="transmembrane region" description="Helical" evidence="5">
    <location>
        <begin position="825"/>
        <end position="846"/>
    </location>
</feature>
<sequence>MTVLHCLFILSGLTVASPLGERCLTSGVPGLEEVFFSPQNQTVREGGAVFLQCVSGESSSPAEIFWLKDGGVVTRGRHFQGEYGGGQQNKTSGTLHLSNVTPRDDGIYVCVTRNPLLNISRKSKPAKLTVQRVPRKLQITQGPDNTTVAMGTNVSMQCSVSGFPVPMVRWFKDGLLLPDRSASFSLQNNGQLLTFRNVTPKDEGFYHCEASDQNQTVQSEPAFLLPAEMGWTFVQEPSNTTVKRGENLTLTCSPPHSRPDARESDGGSYFCRASNVHLHRVITSARAAVTVLCKTPNLNLCSHVTTESLELSFLLSAPPTVTLRPQVLTVAAGAQAVLECEVSGHPSPSISWVKRGHSKQTGGRMVLGYVTAGGRLTDRLREAAQRRRRNASLHIQSARSYDEAEYLCEASNVVGRSRSTALLRVAVSPVIVTHSDQVVCRAGARAILPCKAVGVLPITYRWTKVRAGVQISISFTEDRYVSDGDLHISRVQHSDAGQYYCEAENPAGRHQRRTVLAVTGSGSNNSTTSLTFPRKPVSELKIPPEPHQVLQQHLNQQATNPTQVLVTQIQPPMVPPPPHPHFQSAELHTPQTSDRPSSSGAPVIPSEVRDSIPFIDGQTSTSGNAEKPQKVPQELFLRSYTAGSHTSDESSPNPAGPNSDSLNPTSTQSSGTQSWMRPSELSSEPQSPQLVTFSHLSQPTEAPPPSSSPLTLPRPSFTINVLPKFHLELPTLPSFLPPSTLEHGSSPQQRPLPPSSAPQHNDKVLHQSNRSVPLNQTEKPRSDKEPADSRSKRNTSRPPVILSDPKGTQPPPSWLPVLEKHDIPVVVGVGVSLAFIFITVTFYSVVQKNEPAQTCRAAQRNFGIPVRHADCRAAGRTYENRAFEDDDCVAVIEQSPNTSDTRTRPPGPCLVTVQMEPTFQELSENDRPLLENTSVTVETYPEPVADTEVDSSVEEEKGCTLQSAEDWTGSRGDIPSLCQETLPPPSSFPSPSPPSRREEALHSSLTLQSAELSVAPIQHSLSVSGGSPPLLLSHHVSLGLTTVAVDVQFYPAATAPVAVGASTRINSASNSTPATVPLFSPSLVNSQEEDDPSASKFPARK</sequence>
<evidence type="ECO:0000259" key="7">
    <source>
        <dbReference type="PROSITE" id="PS50835"/>
    </source>
</evidence>
<feature type="domain" description="Ig-like" evidence="7">
    <location>
        <begin position="134"/>
        <end position="218"/>
    </location>
</feature>
<keyword evidence="5" id="KW-0472">Membrane</keyword>
<name>A0A834CGN7_ORYME</name>
<dbReference type="InterPro" id="IPR003598">
    <property type="entry name" value="Ig_sub2"/>
</dbReference>
<dbReference type="CDD" id="cd00096">
    <property type="entry name" value="Ig"/>
    <property type="match status" value="2"/>
</dbReference>
<evidence type="ECO:0000256" key="3">
    <source>
        <dbReference type="ARBA" id="ARBA00023319"/>
    </source>
</evidence>
<dbReference type="SMART" id="SM00409">
    <property type="entry name" value="IG"/>
    <property type="match status" value="5"/>
</dbReference>
<dbReference type="InterPro" id="IPR003599">
    <property type="entry name" value="Ig_sub"/>
</dbReference>
<evidence type="ECO:0000313" key="8">
    <source>
        <dbReference type="EMBL" id="KAF6727494.1"/>
    </source>
</evidence>
<dbReference type="PROSITE" id="PS50835">
    <property type="entry name" value="IG_LIKE"/>
    <property type="match status" value="4"/>
</dbReference>
<dbReference type="InterPro" id="IPR013783">
    <property type="entry name" value="Ig-like_fold"/>
</dbReference>
<dbReference type="InterPro" id="IPR013106">
    <property type="entry name" value="Ig_V-set"/>
</dbReference>
<feature type="region of interest" description="Disordered" evidence="4">
    <location>
        <begin position="736"/>
        <end position="813"/>
    </location>
</feature>
<accession>A0A834CGN7</accession>
<dbReference type="PANTHER" id="PTHR45080:SF8">
    <property type="entry name" value="IG-LIKE DOMAIN-CONTAINING PROTEIN"/>
    <property type="match status" value="1"/>
</dbReference>
<protein>
    <submittedName>
        <fullName evidence="8">Hemicentin-1</fullName>
    </submittedName>
</protein>
<dbReference type="FunFam" id="2.60.40.10:FF:000032">
    <property type="entry name" value="palladin isoform X1"/>
    <property type="match status" value="2"/>
</dbReference>
<keyword evidence="3" id="KW-0393">Immunoglobulin domain</keyword>
<dbReference type="GO" id="GO:0043025">
    <property type="term" value="C:neuronal cell body"/>
    <property type="evidence" value="ECO:0007669"/>
    <property type="project" value="TreeGrafter"/>
</dbReference>
<feature type="domain" description="Ig-like" evidence="7">
    <location>
        <begin position="429"/>
        <end position="519"/>
    </location>
</feature>
<dbReference type="Gene3D" id="2.60.40.10">
    <property type="entry name" value="Immunoglobulins"/>
    <property type="match status" value="4"/>
</dbReference>
<feature type="compositionally biased region" description="Polar residues" evidence="4">
    <location>
        <begin position="589"/>
        <end position="600"/>
    </location>
</feature>
<dbReference type="InterPro" id="IPR050958">
    <property type="entry name" value="Cell_Adh-Cytoskel_Orgn"/>
</dbReference>
<evidence type="ECO:0000256" key="2">
    <source>
        <dbReference type="ARBA" id="ARBA00023157"/>
    </source>
</evidence>
<dbReference type="EMBL" id="WKFB01000302">
    <property type="protein sequence ID" value="KAF6727494.1"/>
    <property type="molecule type" value="Genomic_DNA"/>
</dbReference>
<dbReference type="SMART" id="SM00406">
    <property type="entry name" value="IGv"/>
    <property type="match status" value="4"/>
</dbReference>
<feature type="compositionally biased region" description="Basic and acidic residues" evidence="4">
    <location>
        <begin position="778"/>
        <end position="791"/>
    </location>
</feature>
<dbReference type="SMART" id="SM00408">
    <property type="entry name" value="IGc2"/>
    <property type="match status" value="4"/>
</dbReference>
<dbReference type="AlphaFoldDB" id="A0A834CGN7"/>
<dbReference type="GO" id="GO:0005886">
    <property type="term" value="C:plasma membrane"/>
    <property type="evidence" value="ECO:0007669"/>
    <property type="project" value="TreeGrafter"/>
</dbReference>
<feature type="compositionally biased region" description="Low complexity" evidence="4">
    <location>
        <begin position="736"/>
        <end position="749"/>
    </location>
</feature>
<dbReference type="Pfam" id="PF13927">
    <property type="entry name" value="Ig_3"/>
    <property type="match status" value="3"/>
</dbReference>
<evidence type="ECO:0000313" key="9">
    <source>
        <dbReference type="Proteomes" id="UP000646548"/>
    </source>
</evidence>
<feature type="region of interest" description="Disordered" evidence="4">
    <location>
        <begin position="945"/>
        <end position="999"/>
    </location>
</feature>
<feature type="domain" description="Ig-like" evidence="7">
    <location>
        <begin position="29"/>
        <end position="129"/>
    </location>
</feature>
<gene>
    <name evidence="8" type="ORF">FQA47_005535</name>
</gene>
<keyword evidence="5" id="KW-1133">Transmembrane helix</keyword>
<feature type="compositionally biased region" description="Polar residues" evidence="4">
    <location>
        <begin position="641"/>
        <end position="676"/>
    </location>
</feature>
<feature type="compositionally biased region" description="Polar residues" evidence="4">
    <location>
        <begin position="766"/>
        <end position="777"/>
    </location>
</feature>
<dbReference type="InterPro" id="IPR036179">
    <property type="entry name" value="Ig-like_dom_sf"/>
</dbReference>
<feature type="domain" description="Ig-like" evidence="7">
    <location>
        <begin position="319"/>
        <end position="428"/>
    </location>
</feature>
<dbReference type="GO" id="GO:0050808">
    <property type="term" value="P:synapse organization"/>
    <property type="evidence" value="ECO:0007669"/>
    <property type="project" value="TreeGrafter"/>
</dbReference>
<organism evidence="8 9">
    <name type="scientific">Oryzias melastigma</name>
    <name type="common">Marine medaka</name>
    <dbReference type="NCBI Taxonomy" id="30732"/>
    <lineage>
        <taxon>Eukaryota</taxon>
        <taxon>Metazoa</taxon>
        <taxon>Chordata</taxon>
        <taxon>Craniata</taxon>
        <taxon>Vertebrata</taxon>
        <taxon>Euteleostomi</taxon>
        <taxon>Actinopterygii</taxon>
        <taxon>Neopterygii</taxon>
        <taxon>Teleostei</taxon>
        <taxon>Neoteleostei</taxon>
        <taxon>Acanthomorphata</taxon>
        <taxon>Ovalentaria</taxon>
        <taxon>Atherinomorphae</taxon>
        <taxon>Beloniformes</taxon>
        <taxon>Adrianichthyidae</taxon>
        <taxon>Oryziinae</taxon>
        <taxon>Oryzias</taxon>
    </lineage>
</organism>
<keyword evidence="2" id="KW-1015">Disulfide bond</keyword>
<comment type="caution">
    <text evidence="8">The sequence shown here is derived from an EMBL/GenBank/DDBJ whole genome shotgun (WGS) entry which is preliminary data.</text>
</comment>
<dbReference type="Pfam" id="PF07679">
    <property type="entry name" value="I-set"/>
    <property type="match status" value="1"/>
</dbReference>
<feature type="compositionally biased region" description="Pro residues" evidence="4">
    <location>
        <begin position="982"/>
        <end position="994"/>
    </location>
</feature>
<evidence type="ECO:0000256" key="6">
    <source>
        <dbReference type="SAM" id="SignalP"/>
    </source>
</evidence>
<keyword evidence="1 6" id="KW-0732">Signal</keyword>
<evidence type="ECO:0000256" key="5">
    <source>
        <dbReference type="SAM" id="Phobius"/>
    </source>
</evidence>
<evidence type="ECO:0000256" key="4">
    <source>
        <dbReference type="SAM" id="MobiDB-lite"/>
    </source>
</evidence>
<dbReference type="GO" id="GO:0030424">
    <property type="term" value="C:axon"/>
    <property type="evidence" value="ECO:0007669"/>
    <property type="project" value="TreeGrafter"/>
</dbReference>
<feature type="region of interest" description="Disordered" evidence="4">
    <location>
        <begin position="569"/>
        <end position="712"/>
    </location>
</feature>
<dbReference type="PANTHER" id="PTHR45080">
    <property type="entry name" value="CONTACTIN 5"/>
    <property type="match status" value="1"/>
</dbReference>
<keyword evidence="5" id="KW-0812">Transmembrane</keyword>
<evidence type="ECO:0000256" key="1">
    <source>
        <dbReference type="ARBA" id="ARBA00022729"/>
    </source>
</evidence>
<proteinExistence type="predicted"/>
<dbReference type="Proteomes" id="UP000646548">
    <property type="component" value="Unassembled WGS sequence"/>
</dbReference>